<feature type="transmembrane region" description="Helical" evidence="12">
    <location>
        <begin position="350"/>
        <end position="374"/>
    </location>
</feature>
<evidence type="ECO:0000256" key="3">
    <source>
        <dbReference type="ARBA" id="ARBA00004991"/>
    </source>
</evidence>
<dbReference type="PANTHER" id="PTHR12726">
    <property type="entry name" value="CERAMIDE GLUCOSYLTRANSFERASE"/>
    <property type="match status" value="1"/>
</dbReference>
<keyword evidence="14" id="KW-1185">Reference proteome</keyword>
<dbReference type="EMBL" id="JBJKFK010000886">
    <property type="protein sequence ID" value="KAL3314863.1"/>
    <property type="molecule type" value="Genomic_DNA"/>
</dbReference>
<accession>A0ABD2Q639</accession>
<feature type="transmembrane region" description="Helical" evidence="12">
    <location>
        <begin position="42"/>
        <end position="68"/>
    </location>
</feature>
<feature type="region of interest" description="Disordered" evidence="11">
    <location>
        <begin position="485"/>
        <end position="524"/>
    </location>
</feature>
<evidence type="ECO:0000256" key="5">
    <source>
        <dbReference type="ARBA" id="ARBA00012699"/>
    </source>
</evidence>
<comment type="subcellular location">
    <subcellularLocation>
        <location evidence="1">Membrane</location>
        <topology evidence="1">Multi-pass membrane protein</topology>
    </subcellularLocation>
</comment>
<proteinExistence type="inferred from homology"/>
<dbReference type="PANTHER" id="PTHR12726:SF0">
    <property type="entry name" value="CERAMIDE GLUCOSYLTRANSFERASE"/>
    <property type="match status" value="1"/>
</dbReference>
<dbReference type="Proteomes" id="UP001626550">
    <property type="component" value="Unassembled WGS sequence"/>
</dbReference>
<reference evidence="13 14" key="1">
    <citation type="submission" date="2024-11" db="EMBL/GenBank/DDBJ databases">
        <title>Adaptive evolution of stress response genes in parasites aligns with host niche diversity.</title>
        <authorList>
            <person name="Hahn C."/>
            <person name="Resl P."/>
        </authorList>
    </citation>
    <scope>NUCLEOTIDE SEQUENCE [LARGE SCALE GENOMIC DNA]</scope>
    <source>
        <strain evidence="13">EGGRZ-B1_66</strain>
        <tissue evidence="13">Body</tissue>
    </source>
</reference>
<sequence length="524" mass="60018">MEYDSTSNTLIINVHDYQDFSASRYSIQYDNILANSYTYLDLFLYIGILIIGIVCTGLLIFHFSVILFSRIYLYRFTFPQLTSAKCSPDTVPSVDTSKLPLPGITIIKPLTGVDEAVITNLRSFFYLDYPRYEILFCVSDPLDPVIPHVEALIKEHSHSVDACLLFSDENESFVNPKINNMNPAYLKASYDYVLISDVGIYMYPNTLSDMVITMLSEENVGLVHQIPFLFPHQCSQQVLSQKQTSNAPTAWVHQLVYFGCWHAKMYMGAAMLGINCTTGMSCLMRKRVLDSAGGLAHFGQYLAEDFFFSKYFYDNGWKVRVASQPAWQHAIVPSIKQFQDRMLRWYQLRLAMVPVASLLELFSGCFINGIVHAFCYAYLFPYLIDPVAFFFFHVLIWFMMDFIMLHQIHPPGIKIAVSKVSFFAMWALYESTSVFTQFRALFTRDIHWRGKRYRLEFGGRAHRLLDSSKTQDPEALVEEHSLTSFESAEEPMTHSPTKSAPVTSISIPANEQNVIHTREPCTVQ</sequence>
<evidence type="ECO:0000256" key="1">
    <source>
        <dbReference type="ARBA" id="ARBA00004141"/>
    </source>
</evidence>
<evidence type="ECO:0000256" key="8">
    <source>
        <dbReference type="ARBA" id="ARBA00022692"/>
    </source>
</evidence>
<dbReference type="InterPro" id="IPR029044">
    <property type="entry name" value="Nucleotide-diphossugar_trans"/>
</dbReference>
<dbReference type="Gene3D" id="3.90.550.10">
    <property type="entry name" value="Spore Coat Polysaccharide Biosynthesis Protein SpsA, Chain A"/>
    <property type="match status" value="1"/>
</dbReference>
<evidence type="ECO:0000256" key="10">
    <source>
        <dbReference type="ARBA" id="ARBA00023136"/>
    </source>
</evidence>
<comment type="caution">
    <text evidence="13">The sequence shown here is derived from an EMBL/GenBank/DDBJ whole genome shotgun (WGS) entry which is preliminary data.</text>
</comment>
<keyword evidence="8 12" id="KW-0812">Transmembrane</keyword>
<dbReference type="CDD" id="cd02520">
    <property type="entry name" value="Glucosylceramide_synthase"/>
    <property type="match status" value="1"/>
</dbReference>
<keyword evidence="7" id="KW-0808">Transferase</keyword>
<feature type="compositionally biased region" description="Polar residues" evidence="11">
    <location>
        <begin position="494"/>
        <end position="515"/>
    </location>
</feature>
<keyword evidence="9 12" id="KW-1133">Transmembrane helix</keyword>
<evidence type="ECO:0000256" key="11">
    <source>
        <dbReference type="SAM" id="MobiDB-lite"/>
    </source>
</evidence>
<dbReference type="EC" id="2.4.1.80" evidence="5"/>
<dbReference type="GO" id="GO:0016020">
    <property type="term" value="C:membrane"/>
    <property type="evidence" value="ECO:0007669"/>
    <property type="project" value="UniProtKB-SubCell"/>
</dbReference>
<gene>
    <name evidence="13" type="ORF">Ciccas_006510</name>
</gene>
<feature type="transmembrane region" description="Helical" evidence="12">
    <location>
        <begin position="380"/>
        <end position="400"/>
    </location>
</feature>
<comment type="similarity">
    <text evidence="4">Belongs to the glycosyltransferase 2 family.</text>
</comment>
<evidence type="ECO:0000256" key="9">
    <source>
        <dbReference type="ARBA" id="ARBA00022989"/>
    </source>
</evidence>
<name>A0ABD2Q639_9PLAT</name>
<dbReference type="SUPFAM" id="SSF53448">
    <property type="entry name" value="Nucleotide-diphospho-sugar transferases"/>
    <property type="match status" value="1"/>
</dbReference>
<protein>
    <recommendedName>
        <fullName evidence="5">ceramide glucosyltransferase</fullName>
        <ecNumber evidence="5">2.4.1.80</ecNumber>
    </recommendedName>
</protein>
<keyword evidence="6" id="KW-0328">Glycosyltransferase</keyword>
<evidence type="ECO:0000256" key="6">
    <source>
        <dbReference type="ARBA" id="ARBA00022676"/>
    </source>
</evidence>
<comment type="pathway">
    <text evidence="3">Sphingolipid metabolism.</text>
</comment>
<dbReference type="Pfam" id="PF13506">
    <property type="entry name" value="Glyco_transf_21"/>
    <property type="match status" value="1"/>
</dbReference>
<evidence type="ECO:0000256" key="2">
    <source>
        <dbReference type="ARBA" id="ARBA00004760"/>
    </source>
</evidence>
<organism evidence="13 14">
    <name type="scientific">Cichlidogyrus casuarinus</name>
    <dbReference type="NCBI Taxonomy" id="1844966"/>
    <lineage>
        <taxon>Eukaryota</taxon>
        <taxon>Metazoa</taxon>
        <taxon>Spiralia</taxon>
        <taxon>Lophotrochozoa</taxon>
        <taxon>Platyhelminthes</taxon>
        <taxon>Monogenea</taxon>
        <taxon>Monopisthocotylea</taxon>
        <taxon>Dactylogyridea</taxon>
        <taxon>Ancyrocephalidae</taxon>
        <taxon>Cichlidogyrus</taxon>
    </lineage>
</organism>
<keyword evidence="10 12" id="KW-0472">Membrane</keyword>
<evidence type="ECO:0000256" key="4">
    <source>
        <dbReference type="ARBA" id="ARBA00006739"/>
    </source>
</evidence>
<evidence type="ECO:0000256" key="7">
    <source>
        <dbReference type="ARBA" id="ARBA00022679"/>
    </source>
</evidence>
<dbReference type="InterPro" id="IPR025993">
    <property type="entry name" value="Ceramide_glucosylTrfase"/>
</dbReference>
<evidence type="ECO:0000256" key="12">
    <source>
        <dbReference type="SAM" id="Phobius"/>
    </source>
</evidence>
<dbReference type="AlphaFoldDB" id="A0ABD2Q639"/>
<evidence type="ECO:0000313" key="13">
    <source>
        <dbReference type="EMBL" id="KAL3314863.1"/>
    </source>
</evidence>
<dbReference type="GO" id="GO:0008120">
    <property type="term" value="F:ceramide glucosyltransferase activity"/>
    <property type="evidence" value="ECO:0007669"/>
    <property type="project" value="UniProtKB-EC"/>
</dbReference>
<evidence type="ECO:0000313" key="14">
    <source>
        <dbReference type="Proteomes" id="UP001626550"/>
    </source>
</evidence>
<comment type="pathway">
    <text evidence="2">Lipid metabolism; sphingolipid metabolism.</text>
</comment>